<evidence type="ECO:0000256" key="2">
    <source>
        <dbReference type="SAM" id="Phobius"/>
    </source>
</evidence>
<feature type="transmembrane region" description="Helical" evidence="2">
    <location>
        <begin position="157"/>
        <end position="179"/>
    </location>
</feature>
<dbReference type="GeneID" id="37267581"/>
<dbReference type="EMBL" id="KZ819284">
    <property type="protein sequence ID" value="PWO00702.1"/>
    <property type="molecule type" value="Genomic_DNA"/>
</dbReference>
<evidence type="ECO:0000313" key="3">
    <source>
        <dbReference type="EMBL" id="PWO00702.1"/>
    </source>
</evidence>
<proteinExistence type="predicted"/>
<keyword evidence="2" id="KW-0812">Transmembrane</keyword>
<accession>A0A316ZGR6</accession>
<feature type="transmembrane region" description="Helical" evidence="2">
    <location>
        <begin position="39"/>
        <end position="60"/>
    </location>
</feature>
<feature type="transmembrane region" description="Helical" evidence="2">
    <location>
        <begin position="191"/>
        <end position="211"/>
    </location>
</feature>
<name>A0A316ZGR6_9BASI</name>
<evidence type="ECO:0000256" key="1">
    <source>
        <dbReference type="SAM" id="MobiDB-lite"/>
    </source>
</evidence>
<feature type="transmembrane region" description="Helical" evidence="2">
    <location>
        <begin position="104"/>
        <end position="123"/>
    </location>
</feature>
<keyword evidence="4" id="KW-1185">Reference proteome</keyword>
<gene>
    <name evidence="3" type="ORF">FA09DRAFT_293020</name>
</gene>
<protein>
    <submittedName>
        <fullName evidence="3">Uncharacterized protein</fullName>
    </submittedName>
</protein>
<dbReference type="Proteomes" id="UP000245946">
    <property type="component" value="Unassembled WGS sequence"/>
</dbReference>
<dbReference type="OrthoDB" id="3197626at2759"/>
<organism evidence="3 4">
    <name type="scientific">Tilletiopsis washingtonensis</name>
    <dbReference type="NCBI Taxonomy" id="58919"/>
    <lineage>
        <taxon>Eukaryota</taxon>
        <taxon>Fungi</taxon>
        <taxon>Dikarya</taxon>
        <taxon>Basidiomycota</taxon>
        <taxon>Ustilaginomycotina</taxon>
        <taxon>Exobasidiomycetes</taxon>
        <taxon>Entylomatales</taxon>
        <taxon>Entylomatales incertae sedis</taxon>
        <taxon>Tilletiopsis</taxon>
    </lineage>
</organism>
<dbReference type="AlphaFoldDB" id="A0A316ZGR6"/>
<keyword evidence="2" id="KW-0472">Membrane</keyword>
<feature type="transmembrane region" description="Helical" evidence="2">
    <location>
        <begin position="6"/>
        <end position="27"/>
    </location>
</feature>
<feature type="transmembrane region" description="Helical" evidence="2">
    <location>
        <begin position="72"/>
        <end position="92"/>
    </location>
</feature>
<keyword evidence="2" id="KW-1133">Transmembrane helix</keyword>
<feature type="region of interest" description="Disordered" evidence="1">
    <location>
        <begin position="336"/>
        <end position="358"/>
    </location>
</feature>
<reference evidence="3 4" key="1">
    <citation type="journal article" date="2018" name="Mol. Biol. Evol.">
        <title>Broad Genomic Sampling Reveals a Smut Pathogenic Ancestry of the Fungal Clade Ustilaginomycotina.</title>
        <authorList>
            <person name="Kijpornyongpan T."/>
            <person name="Mondo S.J."/>
            <person name="Barry K."/>
            <person name="Sandor L."/>
            <person name="Lee J."/>
            <person name="Lipzen A."/>
            <person name="Pangilinan J."/>
            <person name="LaButti K."/>
            <person name="Hainaut M."/>
            <person name="Henrissat B."/>
            <person name="Grigoriev I.V."/>
            <person name="Spatafora J.W."/>
            <person name="Aime M.C."/>
        </authorList>
    </citation>
    <scope>NUCLEOTIDE SEQUENCE [LARGE SCALE GENOMIC DNA]</scope>
    <source>
        <strain evidence="3 4">MCA 4186</strain>
    </source>
</reference>
<dbReference type="STRING" id="58919.A0A316ZGR6"/>
<sequence length="393" mass="42171">MAKFIGWLSAGAVLVDLLSFARFDYGILAGKRRRRWPQLVYFGAKLSWLAYFFLNVTLLYAKTEVPCQGMMYAIEAFMGIIAVLCSSLLAVRTVCVYQDTERKVVQVVLGVALAGMTATWMAGVADVGAAWSTAAAAPYNTGACVFTHVETHYMAKYLVTVFVDALVFVLTLVGTIRMGTSRIGEILVGQGLIYFVLVLLPNVAVAVLTGLRLSPTMSLIGAIPSSSISVMAATRLYVYLAEAAAPQPNGISLSELSGSGNVEKFGNFFRSNRGVGTTSEMGFGRASTAHASSAPAYAGNVASRGNAIDSRSRASSIGKLPLMGRLNSTDKAQYDDDVEQGLTPPLPSHHHTRSNGVEVRQTQEVEVEQADLFVPTQASRDSAHVYPTLSYRP</sequence>
<dbReference type="RefSeq" id="XP_025600980.1">
    <property type="nucleotide sequence ID" value="XM_025740035.1"/>
</dbReference>
<evidence type="ECO:0000313" key="4">
    <source>
        <dbReference type="Proteomes" id="UP000245946"/>
    </source>
</evidence>